<keyword evidence="2 5" id="KW-0812">Transmembrane</keyword>
<dbReference type="PANTHER" id="PTHR12701:SF20">
    <property type="entry name" value="ENDOPLASMIC RETICULUM TRANSMEMBRANE PROTEIN"/>
    <property type="match status" value="1"/>
</dbReference>
<proteinExistence type="inferred from homology"/>
<protein>
    <recommendedName>
        <fullName evidence="5">Endoplasmic reticulum transmembrane protein</fullName>
    </recommendedName>
</protein>
<evidence type="ECO:0000313" key="9">
    <source>
        <dbReference type="Proteomes" id="UP000054350"/>
    </source>
</evidence>
<feature type="transmembrane region" description="Helical" evidence="5">
    <location>
        <begin position="6"/>
        <end position="24"/>
    </location>
</feature>
<feature type="coiled-coil region" evidence="6">
    <location>
        <begin position="135"/>
        <end position="162"/>
    </location>
</feature>
<feature type="domain" description="BAP29/BAP31 transmembrane" evidence="7">
    <location>
        <begin position="1"/>
        <end position="144"/>
    </location>
</feature>
<evidence type="ECO:0000256" key="4">
    <source>
        <dbReference type="ARBA" id="ARBA00023136"/>
    </source>
</evidence>
<dbReference type="GO" id="GO:0006886">
    <property type="term" value="P:intracellular protein transport"/>
    <property type="evidence" value="ECO:0007669"/>
    <property type="project" value="UniProtKB-UniRule"/>
</dbReference>
<reference evidence="8 9" key="1">
    <citation type="submission" date="2009-11" db="EMBL/GenBank/DDBJ databases">
        <title>Annotation of Allomyces macrogynus ATCC 38327.</title>
        <authorList>
            <consortium name="The Broad Institute Genome Sequencing Platform"/>
            <person name="Russ C."/>
            <person name="Cuomo C."/>
            <person name="Burger G."/>
            <person name="Gray M.W."/>
            <person name="Holland P.W.H."/>
            <person name="King N."/>
            <person name="Lang F.B.F."/>
            <person name="Roger A.J."/>
            <person name="Ruiz-Trillo I."/>
            <person name="Young S.K."/>
            <person name="Zeng Q."/>
            <person name="Gargeya S."/>
            <person name="Fitzgerald M."/>
            <person name="Haas B."/>
            <person name="Abouelleil A."/>
            <person name="Alvarado L."/>
            <person name="Arachchi H.M."/>
            <person name="Berlin A."/>
            <person name="Chapman S.B."/>
            <person name="Gearin G."/>
            <person name="Goldberg J."/>
            <person name="Griggs A."/>
            <person name="Gujja S."/>
            <person name="Hansen M."/>
            <person name="Heiman D."/>
            <person name="Howarth C."/>
            <person name="Larimer J."/>
            <person name="Lui A."/>
            <person name="MacDonald P.J.P."/>
            <person name="McCowen C."/>
            <person name="Montmayeur A."/>
            <person name="Murphy C."/>
            <person name="Neiman D."/>
            <person name="Pearson M."/>
            <person name="Priest M."/>
            <person name="Roberts A."/>
            <person name="Saif S."/>
            <person name="Shea T."/>
            <person name="Sisk P."/>
            <person name="Stolte C."/>
            <person name="Sykes S."/>
            <person name="Wortman J."/>
            <person name="Nusbaum C."/>
            <person name="Birren B."/>
        </authorList>
    </citation>
    <scope>NUCLEOTIDE SEQUENCE [LARGE SCALE GENOMIC DNA]</scope>
    <source>
        <strain evidence="8 9">ATCC 38327</strain>
    </source>
</reference>
<dbReference type="GO" id="GO:0005789">
    <property type="term" value="C:endoplasmic reticulum membrane"/>
    <property type="evidence" value="ECO:0007669"/>
    <property type="project" value="UniProtKB-SubCell"/>
</dbReference>
<dbReference type="InterPro" id="IPR040463">
    <property type="entry name" value="BAP29/BAP31_N"/>
</dbReference>
<comment type="caution">
    <text evidence="5">Lacks conserved residue(s) required for the propagation of feature annotation.</text>
</comment>
<dbReference type="eggNOG" id="KOG1962">
    <property type="taxonomic scope" value="Eukaryota"/>
</dbReference>
<evidence type="ECO:0000256" key="6">
    <source>
        <dbReference type="SAM" id="Coils"/>
    </source>
</evidence>
<dbReference type="Proteomes" id="UP000054350">
    <property type="component" value="Unassembled WGS sequence"/>
</dbReference>
<keyword evidence="5" id="KW-0256">Endoplasmic reticulum</keyword>
<evidence type="ECO:0000259" key="7">
    <source>
        <dbReference type="Pfam" id="PF05529"/>
    </source>
</evidence>
<comment type="similarity">
    <text evidence="5">Belongs to the BCAP29/BCAP31 family.</text>
</comment>
<evidence type="ECO:0000256" key="1">
    <source>
        <dbReference type="ARBA" id="ARBA00004141"/>
    </source>
</evidence>
<accession>A0A0L0SXV2</accession>
<dbReference type="STRING" id="578462.A0A0L0SXV2"/>
<dbReference type="OMA" id="EMGLFML"/>
<sequence length="237" mass="27483">MSIPNRLALVLLITEIIVFLILVLPMPRSVRKTITKFITQSWIVTKLVTAFRWTFIFLTLLFIDSFTRQYKMTQERAEAIEEGHYHHQHGNLGIITGDLDPRAKLYYAQRNMYMTGFALFLMVVLDRYRAVLLELVRSEEQVAELTVQYASHKRQLRTLLDERDAGAAPSTPAAATVVSDDVEEIVRKRVAEETKKVKEQADANFAQYLELSDRYNELEGKFDRLREKRADVVVQDE</sequence>
<dbReference type="InterPro" id="IPR008417">
    <property type="entry name" value="BAP29/BAP31"/>
</dbReference>
<dbReference type="EMBL" id="GG745353">
    <property type="protein sequence ID" value="KNE67337.1"/>
    <property type="molecule type" value="Genomic_DNA"/>
</dbReference>
<dbReference type="GO" id="GO:0006888">
    <property type="term" value="P:endoplasmic reticulum to Golgi vesicle-mediated transport"/>
    <property type="evidence" value="ECO:0007669"/>
    <property type="project" value="UniProtKB-UniRule"/>
</dbReference>
<keyword evidence="9" id="KW-1185">Reference proteome</keyword>
<keyword evidence="5" id="KW-0813">Transport</keyword>
<evidence type="ECO:0000313" key="8">
    <source>
        <dbReference type="EMBL" id="KNE67337.1"/>
    </source>
</evidence>
<dbReference type="GO" id="GO:0070973">
    <property type="term" value="P:protein localization to endoplasmic reticulum exit site"/>
    <property type="evidence" value="ECO:0007669"/>
    <property type="project" value="UniProtKB-UniRule"/>
</dbReference>
<dbReference type="Pfam" id="PF05529">
    <property type="entry name" value="Bap31"/>
    <property type="match status" value="1"/>
</dbReference>
<evidence type="ECO:0000256" key="2">
    <source>
        <dbReference type="ARBA" id="ARBA00022692"/>
    </source>
</evidence>
<dbReference type="AlphaFoldDB" id="A0A0L0SXV2"/>
<gene>
    <name evidence="8" type="ORF">AMAG_11807</name>
</gene>
<keyword evidence="3 5" id="KW-1133">Transmembrane helix</keyword>
<keyword evidence="5" id="KW-0931">ER-Golgi transport</keyword>
<name>A0A0L0SXV2_ALLM3</name>
<keyword evidence="5" id="KW-0653">Protein transport</keyword>
<organism evidence="8 9">
    <name type="scientific">Allomyces macrogynus (strain ATCC 38327)</name>
    <name type="common">Allomyces javanicus var. macrogynus</name>
    <dbReference type="NCBI Taxonomy" id="578462"/>
    <lineage>
        <taxon>Eukaryota</taxon>
        <taxon>Fungi</taxon>
        <taxon>Fungi incertae sedis</taxon>
        <taxon>Blastocladiomycota</taxon>
        <taxon>Blastocladiomycetes</taxon>
        <taxon>Blastocladiales</taxon>
        <taxon>Blastocladiaceae</taxon>
        <taxon>Allomyces</taxon>
    </lineage>
</organism>
<dbReference type="OrthoDB" id="435607at2759"/>
<keyword evidence="4 5" id="KW-0472">Membrane</keyword>
<feature type="coiled-coil region" evidence="6">
    <location>
        <begin position="208"/>
        <end position="235"/>
    </location>
</feature>
<evidence type="ECO:0000256" key="5">
    <source>
        <dbReference type="RuleBase" id="RU367026"/>
    </source>
</evidence>
<feature type="transmembrane region" description="Helical" evidence="5">
    <location>
        <begin position="44"/>
        <end position="63"/>
    </location>
</feature>
<comment type="function">
    <text evidence="5">May play a role in anterograde transport of membrane proteins from the endoplasmic reticulum to the Golgi.</text>
</comment>
<evidence type="ECO:0000256" key="3">
    <source>
        <dbReference type="ARBA" id="ARBA00022989"/>
    </source>
</evidence>
<comment type="subcellular location">
    <subcellularLocation>
        <location evidence="5">Endoplasmic reticulum membrane</location>
        <topology evidence="5">Multi-pass membrane protein</topology>
    </subcellularLocation>
    <subcellularLocation>
        <location evidence="1">Membrane</location>
        <topology evidence="1">Multi-pass membrane protein</topology>
    </subcellularLocation>
</comment>
<dbReference type="VEuPathDB" id="FungiDB:AMAG_11807"/>
<reference evidence="9" key="2">
    <citation type="submission" date="2009-11" db="EMBL/GenBank/DDBJ databases">
        <title>The Genome Sequence of Allomyces macrogynus strain ATCC 38327.</title>
        <authorList>
            <consortium name="The Broad Institute Genome Sequencing Platform"/>
            <person name="Russ C."/>
            <person name="Cuomo C."/>
            <person name="Shea T."/>
            <person name="Young S.K."/>
            <person name="Zeng Q."/>
            <person name="Koehrsen M."/>
            <person name="Haas B."/>
            <person name="Borodovsky M."/>
            <person name="Guigo R."/>
            <person name="Alvarado L."/>
            <person name="Berlin A."/>
            <person name="Borenstein D."/>
            <person name="Chen Z."/>
            <person name="Engels R."/>
            <person name="Freedman E."/>
            <person name="Gellesch M."/>
            <person name="Goldberg J."/>
            <person name="Griggs A."/>
            <person name="Gujja S."/>
            <person name="Heiman D."/>
            <person name="Hepburn T."/>
            <person name="Howarth C."/>
            <person name="Jen D."/>
            <person name="Larson L."/>
            <person name="Lewis B."/>
            <person name="Mehta T."/>
            <person name="Park D."/>
            <person name="Pearson M."/>
            <person name="Roberts A."/>
            <person name="Saif S."/>
            <person name="Shenoy N."/>
            <person name="Sisk P."/>
            <person name="Stolte C."/>
            <person name="Sykes S."/>
            <person name="Walk T."/>
            <person name="White J."/>
            <person name="Yandava C."/>
            <person name="Burger G."/>
            <person name="Gray M.W."/>
            <person name="Holland P.W.H."/>
            <person name="King N."/>
            <person name="Lang F.B.F."/>
            <person name="Roger A.J."/>
            <person name="Ruiz-Trillo I."/>
            <person name="Lander E."/>
            <person name="Nusbaum C."/>
        </authorList>
    </citation>
    <scope>NUCLEOTIDE SEQUENCE [LARGE SCALE GENOMIC DNA]</scope>
    <source>
        <strain evidence="9">ATCC 38327</strain>
    </source>
</reference>
<keyword evidence="6" id="KW-0175">Coiled coil</keyword>
<dbReference type="PANTHER" id="PTHR12701">
    <property type="entry name" value="BCR-ASSOCIATED PROTEIN, BAP"/>
    <property type="match status" value="1"/>
</dbReference>